<proteinExistence type="predicted"/>
<reference evidence="1" key="2">
    <citation type="journal article" date="2015" name="Fish Shellfish Immunol.">
        <title>Early steps in the European eel (Anguilla anguilla)-Vibrio vulnificus interaction in the gills: Role of the RtxA13 toxin.</title>
        <authorList>
            <person name="Callol A."/>
            <person name="Pajuelo D."/>
            <person name="Ebbesson L."/>
            <person name="Teles M."/>
            <person name="MacKenzie S."/>
            <person name="Amaro C."/>
        </authorList>
    </citation>
    <scope>NUCLEOTIDE SEQUENCE</scope>
</reference>
<accession>A0A0E9T5M9</accession>
<name>A0A0E9T5M9_ANGAN</name>
<evidence type="ECO:0000313" key="1">
    <source>
        <dbReference type="EMBL" id="JAH48944.1"/>
    </source>
</evidence>
<dbReference type="EMBL" id="GBXM01059633">
    <property type="protein sequence ID" value="JAH48944.1"/>
    <property type="molecule type" value="Transcribed_RNA"/>
</dbReference>
<sequence>MASEKVIFWSTNHFLVNFAWVTVFWKDLFVAKFELPGEEDRRAPGCFYPKCFSTCWSS</sequence>
<protein>
    <submittedName>
        <fullName evidence="1">Uncharacterized protein</fullName>
    </submittedName>
</protein>
<organism evidence="1">
    <name type="scientific">Anguilla anguilla</name>
    <name type="common">European freshwater eel</name>
    <name type="synonym">Muraena anguilla</name>
    <dbReference type="NCBI Taxonomy" id="7936"/>
    <lineage>
        <taxon>Eukaryota</taxon>
        <taxon>Metazoa</taxon>
        <taxon>Chordata</taxon>
        <taxon>Craniata</taxon>
        <taxon>Vertebrata</taxon>
        <taxon>Euteleostomi</taxon>
        <taxon>Actinopterygii</taxon>
        <taxon>Neopterygii</taxon>
        <taxon>Teleostei</taxon>
        <taxon>Anguilliformes</taxon>
        <taxon>Anguillidae</taxon>
        <taxon>Anguilla</taxon>
    </lineage>
</organism>
<reference evidence="1" key="1">
    <citation type="submission" date="2014-11" db="EMBL/GenBank/DDBJ databases">
        <authorList>
            <person name="Amaro Gonzalez C."/>
        </authorList>
    </citation>
    <scope>NUCLEOTIDE SEQUENCE</scope>
</reference>
<dbReference type="AlphaFoldDB" id="A0A0E9T5M9"/>